<evidence type="ECO:0000256" key="1">
    <source>
        <dbReference type="SAM" id="Phobius"/>
    </source>
</evidence>
<keyword evidence="1" id="KW-1133">Transmembrane helix</keyword>
<dbReference type="AlphaFoldDB" id="A0A2H3CSH4"/>
<dbReference type="Proteomes" id="UP000217790">
    <property type="component" value="Unassembled WGS sequence"/>
</dbReference>
<organism evidence="2 3">
    <name type="scientific">Armillaria gallica</name>
    <name type="common">Bulbous honey fungus</name>
    <name type="synonym">Armillaria bulbosa</name>
    <dbReference type="NCBI Taxonomy" id="47427"/>
    <lineage>
        <taxon>Eukaryota</taxon>
        <taxon>Fungi</taxon>
        <taxon>Dikarya</taxon>
        <taxon>Basidiomycota</taxon>
        <taxon>Agaricomycotina</taxon>
        <taxon>Agaricomycetes</taxon>
        <taxon>Agaricomycetidae</taxon>
        <taxon>Agaricales</taxon>
        <taxon>Marasmiineae</taxon>
        <taxon>Physalacriaceae</taxon>
        <taxon>Armillaria</taxon>
    </lineage>
</organism>
<accession>A0A2H3CSH4</accession>
<dbReference type="InParanoid" id="A0A2H3CSH4"/>
<dbReference type="PANTHER" id="PTHR40465">
    <property type="entry name" value="CHROMOSOME 1, WHOLE GENOME SHOTGUN SEQUENCE"/>
    <property type="match status" value="1"/>
</dbReference>
<name>A0A2H3CSH4_ARMGA</name>
<sequence>MSFATAPSFGMTFGSVYIGTTIAAILFGITNLQTVIYYNRYPDDGWIFRYSVAILWFLDALHVAFSTHASYYYLVDLFENYLALPHIVWSFKLQILLSKAIIIGVQALYAVRLWKRLCFTYGS</sequence>
<proteinExistence type="predicted"/>
<protein>
    <submittedName>
        <fullName evidence="2">Uncharacterized protein</fullName>
    </submittedName>
</protein>
<evidence type="ECO:0000313" key="3">
    <source>
        <dbReference type="Proteomes" id="UP000217790"/>
    </source>
</evidence>
<feature type="transmembrane region" description="Helical" evidence="1">
    <location>
        <begin position="93"/>
        <end position="111"/>
    </location>
</feature>
<feature type="transmembrane region" description="Helical" evidence="1">
    <location>
        <begin position="50"/>
        <end position="73"/>
    </location>
</feature>
<dbReference type="OrthoDB" id="2535105at2759"/>
<keyword evidence="3" id="KW-1185">Reference proteome</keyword>
<dbReference type="OMA" id="WASALMN"/>
<reference evidence="3" key="1">
    <citation type="journal article" date="2017" name="Nat. Ecol. Evol.">
        <title>Genome expansion and lineage-specific genetic innovations in the forest pathogenic fungi Armillaria.</title>
        <authorList>
            <person name="Sipos G."/>
            <person name="Prasanna A.N."/>
            <person name="Walter M.C."/>
            <person name="O'Connor E."/>
            <person name="Balint B."/>
            <person name="Krizsan K."/>
            <person name="Kiss B."/>
            <person name="Hess J."/>
            <person name="Varga T."/>
            <person name="Slot J."/>
            <person name="Riley R."/>
            <person name="Boka B."/>
            <person name="Rigling D."/>
            <person name="Barry K."/>
            <person name="Lee J."/>
            <person name="Mihaltcheva S."/>
            <person name="LaButti K."/>
            <person name="Lipzen A."/>
            <person name="Waldron R."/>
            <person name="Moloney N.M."/>
            <person name="Sperisen C."/>
            <person name="Kredics L."/>
            <person name="Vagvoelgyi C."/>
            <person name="Patrignani A."/>
            <person name="Fitzpatrick D."/>
            <person name="Nagy I."/>
            <person name="Doyle S."/>
            <person name="Anderson J.B."/>
            <person name="Grigoriev I.V."/>
            <person name="Gueldener U."/>
            <person name="Muensterkoetter M."/>
            <person name="Nagy L.G."/>
        </authorList>
    </citation>
    <scope>NUCLEOTIDE SEQUENCE [LARGE SCALE GENOMIC DNA]</scope>
    <source>
        <strain evidence="3">Ar21-2</strain>
    </source>
</reference>
<gene>
    <name evidence="2" type="ORF">ARMGADRAFT_543763</name>
</gene>
<keyword evidence="1" id="KW-0812">Transmembrane</keyword>
<dbReference type="EMBL" id="KZ293687">
    <property type="protein sequence ID" value="PBK85995.1"/>
    <property type="molecule type" value="Genomic_DNA"/>
</dbReference>
<evidence type="ECO:0000313" key="2">
    <source>
        <dbReference type="EMBL" id="PBK85995.1"/>
    </source>
</evidence>
<feature type="transmembrane region" description="Helical" evidence="1">
    <location>
        <begin position="16"/>
        <end position="38"/>
    </location>
</feature>
<keyword evidence="1" id="KW-0472">Membrane</keyword>
<dbReference type="PANTHER" id="PTHR40465:SF1">
    <property type="entry name" value="DUF6534 DOMAIN-CONTAINING PROTEIN"/>
    <property type="match status" value="1"/>
</dbReference>